<dbReference type="GO" id="GO:0031398">
    <property type="term" value="P:positive regulation of protein ubiquitination"/>
    <property type="evidence" value="ECO:0007669"/>
    <property type="project" value="TreeGrafter"/>
</dbReference>
<name>A0A1R1XHC2_9FUNG</name>
<dbReference type="GO" id="GO:0006511">
    <property type="term" value="P:ubiquitin-dependent protein catabolic process"/>
    <property type="evidence" value="ECO:0007669"/>
    <property type="project" value="TreeGrafter"/>
</dbReference>
<proteinExistence type="predicted"/>
<keyword evidence="2 6" id="KW-0812">Transmembrane</keyword>
<evidence type="ECO:0000256" key="6">
    <source>
        <dbReference type="SAM" id="Phobius"/>
    </source>
</evidence>
<dbReference type="GO" id="GO:0005794">
    <property type="term" value="C:Golgi apparatus"/>
    <property type="evidence" value="ECO:0007669"/>
    <property type="project" value="TreeGrafter"/>
</dbReference>
<keyword evidence="8" id="KW-1185">Reference proteome</keyword>
<accession>A0A1R1XHC2</accession>
<dbReference type="EMBL" id="LSSN01003232">
    <property type="protein sequence ID" value="OMJ14032.1"/>
    <property type="molecule type" value="Genomic_DNA"/>
</dbReference>
<reference evidence="7 8" key="1">
    <citation type="submission" date="2017-01" db="EMBL/GenBank/DDBJ databases">
        <authorList>
            <person name="Mah S.A."/>
            <person name="Swanson W.J."/>
            <person name="Moy G.W."/>
            <person name="Vacquier V.D."/>
        </authorList>
    </citation>
    <scope>NUCLEOTIDE SEQUENCE [LARGE SCALE GENOMIC DNA]</scope>
    <source>
        <strain evidence="7 8">GSMNP</strain>
    </source>
</reference>
<keyword evidence="3 6" id="KW-1133">Transmembrane helix</keyword>
<organism evidence="7 8">
    <name type="scientific">Smittium culicis</name>
    <dbReference type="NCBI Taxonomy" id="133412"/>
    <lineage>
        <taxon>Eukaryota</taxon>
        <taxon>Fungi</taxon>
        <taxon>Fungi incertae sedis</taxon>
        <taxon>Zoopagomycota</taxon>
        <taxon>Kickxellomycotina</taxon>
        <taxon>Harpellomycetes</taxon>
        <taxon>Harpellales</taxon>
        <taxon>Legeriomycetaceae</taxon>
        <taxon>Smittium</taxon>
    </lineage>
</organism>
<feature type="transmembrane region" description="Helical" evidence="6">
    <location>
        <begin position="138"/>
        <end position="162"/>
    </location>
</feature>
<sequence length="282" mass="31278">MARKKNYKKIKNQESSDQQQQQDSNETSQLATQFDDNLPSNKLEFDEDLSSKKIFHQTPNNSSYKSTLNGMKNDGVFKNLSVKPESTSLNNQSPPLPAYDDIFGSQTSNPFFNSESTMECVDDSSNSLNVDGMPVGTVLHFVLNFVIALVFHIIGFLLTYFLHSTHASLSGSLAGFGTAMINFGVYIILFRTNSYEPSTTKPNTSEISPNLSPFEGYTFNPNNPASDDGLIFNNFVATILIVSGVLFVLKAVHVYYTAYRTEQVIKADPNLLANTSTSLNNW</sequence>
<evidence type="ECO:0000256" key="3">
    <source>
        <dbReference type="ARBA" id="ARBA00022989"/>
    </source>
</evidence>
<feature type="compositionally biased region" description="Polar residues" evidence="5">
    <location>
        <begin position="30"/>
        <end position="40"/>
    </location>
</feature>
<dbReference type="PANTHER" id="PTHR13396:SF5">
    <property type="entry name" value="NEDD4 FAMILY INTERACTING PROTEIN"/>
    <property type="match status" value="1"/>
</dbReference>
<evidence type="ECO:0000256" key="1">
    <source>
        <dbReference type="ARBA" id="ARBA00004141"/>
    </source>
</evidence>
<evidence type="ECO:0000256" key="5">
    <source>
        <dbReference type="SAM" id="MobiDB-lite"/>
    </source>
</evidence>
<evidence type="ECO:0000313" key="8">
    <source>
        <dbReference type="Proteomes" id="UP000187283"/>
    </source>
</evidence>
<dbReference type="GO" id="GO:0030001">
    <property type="term" value="P:metal ion transport"/>
    <property type="evidence" value="ECO:0007669"/>
    <property type="project" value="InterPro"/>
</dbReference>
<gene>
    <name evidence="7" type="ORF">AYI70_g8133</name>
</gene>
<keyword evidence="4 6" id="KW-0472">Membrane</keyword>
<dbReference type="GO" id="GO:0016020">
    <property type="term" value="C:membrane"/>
    <property type="evidence" value="ECO:0007669"/>
    <property type="project" value="UniProtKB-SubCell"/>
</dbReference>
<protein>
    <submittedName>
        <fullName evidence="7">Metal homeostatis protein BSD2</fullName>
    </submittedName>
</protein>
<feature type="compositionally biased region" description="Basic residues" evidence="5">
    <location>
        <begin position="1"/>
        <end position="10"/>
    </location>
</feature>
<dbReference type="GO" id="GO:0007034">
    <property type="term" value="P:vacuolar transport"/>
    <property type="evidence" value="ECO:0007669"/>
    <property type="project" value="InterPro"/>
</dbReference>
<dbReference type="AlphaFoldDB" id="A0A1R1XHC2"/>
<comment type="caution">
    <text evidence="7">The sequence shown here is derived from an EMBL/GenBank/DDBJ whole genome shotgun (WGS) entry which is preliminary data.</text>
</comment>
<dbReference type="InterPro" id="IPR019325">
    <property type="entry name" value="NEDD4/Bsd2"/>
</dbReference>
<feature type="transmembrane region" description="Helical" evidence="6">
    <location>
        <begin position="169"/>
        <end position="189"/>
    </location>
</feature>
<dbReference type="STRING" id="133412.A0A1R1XHC2"/>
<dbReference type="Proteomes" id="UP000187283">
    <property type="component" value="Unassembled WGS sequence"/>
</dbReference>
<dbReference type="GO" id="GO:0005783">
    <property type="term" value="C:endoplasmic reticulum"/>
    <property type="evidence" value="ECO:0007669"/>
    <property type="project" value="TreeGrafter"/>
</dbReference>
<feature type="transmembrane region" description="Helical" evidence="6">
    <location>
        <begin position="231"/>
        <end position="256"/>
    </location>
</feature>
<evidence type="ECO:0000313" key="7">
    <source>
        <dbReference type="EMBL" id="OMJ14032.1"/>
    </source>
</evidence>
<evidence type="ECO:0000256" key="4">
    <source>
        <dbReference type="ARBA" id="ARBA00023136"/>
    </source>
</evidence>
<feature type="region of interest" description="Disordered" evidence="5">
    <location>
        <begin position="1"/>
        <end position="43"/>
    </location>
</feature>
<dbReference type="OrthoDB" id="10003116at2759"/>
<feature type="compositionally biased region" description="Low complexity" evidence="5">
    <location>
        <begin position="13"/>
        <end position="29"/>
    </location>
</feature>
<comment type="subcellular location">
    <subcellularLocation>
        <location evidence="1">Membrane</location>
        <topology evidence="1">Multi-pass membrane protein</topology>
    </subcellularLocation>
</comment>
<dbReference type="PANTHER" id="PTHR13396">
    <property type="entry name" value="NEDD4 FAMILY INTERACTING PROTEIN 1/2"/>
    <property type="match status" value="1"/>
</dbReference>
<dbReference type="Pfam" id="PF10176">
    <property type="entry name" value="NEDD4_Bsd2"/>
    <property type="match status" value="1"/>
</dbReference>
<dbReference type="GO" id="GO:0048471">
    <property type="term" value="C:perinuclear region of cytoplasm"/>
    <property type="evidence" value="ECO:0007669"/>
    <property type="project" value="TreeGrafter"/>
</dbReference>
<evidence type="ECO:0000256" key="2">
    <source>
        <dbReference type="ARBA" id="ARBA00022692"/>
    </source>
</evidence>